<dbReference type="PRINTS" id="PR01046">
    <property type="entry name" value="TRNASYNTHPRO"/>
</dbReference>
<evidence type="ECO:0000256" key="8">
    <source>
        <dbReference type="ARBA" id="ARBA00023146"/>
    </source>
</evidence>
<keyword evidence="7 10" id="KW-0648">Protein biosynthesis</keyword>
<dbReference type="PROSITE" id="PS50862">
    <property type="entry name" value="AA_TRNA_LIGASE_II"/>
    <property type="match status" value="1"/>
</dbReference>
<dbReference type="EC" id="6.1.1.15" evidence="10"/>
<dbReference type="InterPro" id="IPR045864">
    <property type="entry name" value="aa-tRNA-synth_II/BPL/LPL"/>
</dbReference>
<dbReference type="InterPro" id="IPR033730">
    <property type="entry name" value="ProRS_core_prok"/>
</dbReference>
<dbReference type="Pfam" id="PF03129">
    <property type="entry name" value="HGTP_anticodon"/>
    <property type="match status" value="1"/>
</dbReference>
<feature type="domain" description="Aminoacyl-transfer RNA synthetases class-II family profile" evidence="11">
    <location>
        <begin position="48"/>
        <end position="469"/>
    </location>
</feature>
<proteinExistence type="inferred from homology"/>
<evidence type="ECO:0000256" key="3">
    <source>
        <dbReference type="ARBA" id="ARBA00022490"/>
    </source>
</evidence>
<dbReference type="InterPro" id="IPR050062">
    <property type="entry name" value="Pro-tRNA_synthetase"/>
</dbReference>
<dbReference type="CDD" id="cd00861">
    <property type="entry name" value="ProRS_anticodon_short"/>
    <property type="match status" value="1"/>
</dbReference>
<keyword evidence="6 10" id="KW-0067">ATP-binding</keyword>
<dbReference type="InterPro" id="IPR044140">
    <property type="entry name" value="ProRS_anticodon_short"/>
</dbReference>
<comment type="domain">
    <text evidence="10">Consists of three domains: the N-terminal catalytic domain, the editing domain and the C-terminal anticodon-binding domain.</text>
</comment>
<evidence type="ECO:0000256" key="1">
    <source>
        <dbReference type="ARBA" id="ARBA00004496"/>
    </source>
</evidence>
<dbReference type="SUPFAM" id="SSF55681">
    <property type="entry name" value="Class II aaRS and biotin synthetases"/>
    <property type="match status" value="1"/>
</dbReference>
<keyword evidence="13" id="KW-1185">Reference proteome</keyword>
<evidence type="ECO:0000256" key="10">
    <source>
        <dbReference type="HAMAP-Rule" id="MF_01569"/>
    </source>
</evidence>
<dbReference type="CDD" id="cd04334">
    <property type="entry name" value="ProRS-INS"/>
    <property type="match status" value="1"/>
</dbReference>
<dbReference type="InterPro" id="IPR004154">
    <property type="entry name" value="Anticodon-bd"/>
</dbReference>
<dbReference type="InterPro" id="IPR036621">
    <property type="entry name" value="Anticodon-bd_dom_sf"/>
</dbReference>
<dbReference type="NCBIfam" id="TIGR00409">
    <property type="entry name" value="proS_fam_II"/>
    <property type="match status" value="1"/>
</dbReference>
<evidence type="ECO:0000256" key="7">
    <source>
        <dbReference type="ARBA" id="ARBA00022917"/>
    </source>
</evidence>
<gene>
    <name evidence="10" type="primary">proS</name>
    <name evidence="12" type="ORF">R54839_PPFHFPJH_00238</name>
</gene>
<dbReference type="Proteomes" id="UP001314261">
    <property type="component" value="Unassembled WGS sequence"/>
</dbReference>
<dbReference type="SUPFAM" id="SSF55826">
    <property type="entry name" value="YbaK/ProRS associated domain"/>
    <property type="match status" value="1"/>
</dbReference>
<dbReference type="InterPro" id="IPR002316">
    <property type="entry name" value="Pro-tRNA-ligase_IIa"/>
</dbReference>
<dbReference type="InterPro" id="IPR004500">
    <property type="entry name" value="Pro-tRNA-synth_IIa_bac-type"/>
</dbReference>
<keyword evidence="3 10" id="KW-0963">Cytoplasm</keyword>
<keyword evidence="5 10" id="KW-0547">Nucleotide-binding</keyword>
<dbReference type="EMBL" id="CAUZLR010000001">
    <property type="protein sequence ID" value="CAK1226893.1"/>
    <property type="molecule type" value="Genomic_DNA"/>
</dbReference>
<comment type="caution">
    <text evidence="12">The sequence shown here is derived from an EMBL/GenBank/DDBJ whole genome shotgun (WGS) entry which is preliminary data.</text>
</comment>
<comment type="subcellular location">
    <subcellularLocation>
        <location evidence="1 10">Cytoplasm</location>
    </subcellularLocation>
</comment>
<protein>
    <recommendedName>
        <fullName evidence="10">Proline--tRNA ligase</fullName>
        <ecNumber evidence="10">6.1.1.15</ecNumber>
    </recommendedName>
    <alternativeName>
        <fullName evidence="10">Prolyl-tRNA synthetase</fullName>
        <shortName evidence="10">ProRS</shortName>
    </alternativeName>
</protein>
<comment type="function">
    <text evidence="10">Catalyzes the attachment of proline to tRNA(Pro) in a two-step reaction: proline is first activated by ATP to form Pro-AMP and then transferred to the acceptor end of tRNA(Pro). As ProRS can inadvertently accommodate and process non-cognate amino acids such as alanine and cysteine, to avoid such errors it has two additional distinct editing activities against alanine. One activity is designated as 'pretransfer' editing and involves the tRNA(Pro)-independent hydrolysis of activated Ala-AMP. The other activity is designated 'posttransfer' editing and involves deacylation of mischarged Ala-tRNA(Pro). The misacylated Cys-tRNA(Pro) is not edited by ProRS.</text>
</comment>
<dbReference type="RefSeq" id="WP_187753256.1">
    <property type="nucleotide sequence ID" value="NZ_CAUZLN010000001.1"/>
</dbReference>
<dbReference type="Gene3D" id="3.90.960.10">
    <property type="entry name" value="YbaK/aminoacyl-tRNA synthetase-associated domain"/>
    <property type="match status" value="1"/>
</dbReference>
<evidence type="ECO:0000256" key="9">
    <source>
        <dbReference type="ARBA" id="ARBA00047671"/>
    </source>
</evidence>
<evidence type="ECO:0000313" key="13">
    <source>
        <dbReference type="Proteomes" id="UP001314261"/>
    </source>
</evidence>
<dbReference type="InterPro" id="IPR036754">
    <property type="entry name" value="YbaK/aa-tRNA-synt-asso_dom_sf"/>
</dbReference>
<dbReference type="PANTHER" id="PTHR42753:SF2">
    <property type="entry name" value="PROLINE--TRNA LIGASE"/>
    <property type="match status" value="1"/>
</dbReference>
<comment type="catalytic activity">
    <reaction evidence="9 10">
        <text>tRNA(Pro) + L-proline + ATP = L-prolyl-tRNA(Pro) + AMP + diphosphate</text>
        <dbReference type="Rhea" id="RHEA:14305"/>
        <dbReference type="Rhea" id="RHEA-COMP:9700"/>
        <dbReference type="Rhea" id="RHEA-COMP:9702"/>
        <dbReference type="ChEBI" id="CHEBI:30616"/>
        <dbReference type="ChEBI" id="CHEBI:33019"/>
        <dbReference type="ChEBI" id="CHEBI:60039"/>
        <dbReference type="ChEBI" id="CHEBI:78442"/>
        <dbReference type="ChEBI" id="CHEBI:78532"/>
        <dbReference type="ChEBI" id="CHEBI:456215"/>
        <dbReference type="EC" id="6.1.1.15"/>
    </reaction>
</comment>
<dbReference type="HAMAP" id="MF_01569">
    <property type="entry name" value="Pro_tRNA_synth_type1"/>
    <property type="match status" value="1"/>
</dbReference>
<dbReference type="InterPro" id="IPR023717">
    <property type="entry name" value="Pro-tRNA-Synthase_IIa_type1"/>
</dbReference>
<evidence type="ECO:0000259" key="11">
    <source>
        <dbReference type="PROSITE" id="PS50862"/>
    </source>
</evidence>
<dbReference type="Gene3D" id="3.30.930.10">
    <property type="entry name" value="Bira Bifunctional Protein, Domain 2"/>
    <property type="match status" value="2"/>
</dbReference>
<dbReference type="CDD" id="cd00779">
    <property type="entry name" value="ProRS_core_prok"/>
    <property type="match status" value="1"/>
</dbReference>
<keyword evidence="4 10" id="KW-0436">Ligase</keyword>
<accession>A0ABN9YP49</accession>
<reference evidence="12 13" key="1">
    <citation type="submission" date="2023-10" db="EMBL/GenBank/DDBJ databases">
        <authorList>
            <person name="Botero Cardona J."/>
        </authorList>
    </citation>
    <scope>NUCLEOTIDE SEQUENCE [LARGE SCALE GENOMIC DNA]</scope>
    <source>
        <strain evidence="12 13">R-54839</strain>
    </source>
</reference>
<evidence type="ECO:0000256" key="2">
    <source>
        <dbReference type="ARBA" id="ARBA00011738"/>
    </source>
</evidence>
<dbReference type="PANTHER" id="PTHR42753">
    <property type="entry name" value="MITOCHONDRIAL RIBOSOME PROTEIN L39/PROLYL-TRNA LIGASE FAMILY MEMBER"/>
    <property type="match status" value="1"/>
</dbReference>
<evidence type="ECO:0000256" key="4">
    <source>
        <dbReference type="ARBA" id="ARBA00022598"/>
    </source>
</evidence>
<dbReference type="Pfam" id="PF00587">
    <property type="entry name" value="tRNA-synt_2b"/>
    <property type="match status" value="1"/>
</dbReference>
<dbReference type="InterPro" id="IPR006195">
    <property type="entry name" value="aa-tRNA-synth_II"/>
</dbReference>
<evidence type="ECO:0000313" key="12">
    <source>
        <dbReference type="EMBL" id="CAK1226893.1"/>
    </source>
</evidence>
<evidence type="ECO:0000256" key="6">
    <source>
        <dbReference type="ARBA" id="ARBA00022840"/>
    </source>
</evidence>
<comment type="similarity">
    <text evidence="10">Belongs to the class-II aminoacyl-tRNA synthetase family. ProS type 1 subfamily.</text>
</comment>
<evidence type="ECO:0000256" key="5">
    <source>
        <dbReference type="ARBA" id="ARBA00022741"/>
    </source>
</evidence>
<keyword evidence="8 10" id="KW-0030">Aminoacyl-tRNA synthetase</keyword>
<name>A0ABN9YP49_9LACO</name>
<dbReference type="Pfam" id="PF04073">
    <property type="entry name" value="tRNA_edit"/>
    <property type="match status" value="1"/>
</dbReference>
<comment type="subunit">
    <text evidence="2 10">Homodimer.</text>
</comment>
<dbReference type="InterPro" id="IPR002314">
    <property type="entry name" value="aa-tRNA-synt_IIb"/>
</dbReference>
<dbReference type="InterPro" id="IPR007214">
    <property type="entry name" value="YbaK/aa-tRNA-synth-assoc-dom"/>
</dbReference>
<sequence length="571" mass="63132">MKQTQLFMPTLREVPADAEVKSHQLLLKAGYIRPVSAGAFAYLPLAKRVLNKVESIVREEMAAVNANEMLVPEILPAELWQRSGRYATYGQDLYKFKNRQDRDFILGPTHEETFTELIGNDIKSYKKLPLLVYQIQSKFRDEGRPRFGLLRTREFIMKDAYSFTSDYEGLDRIFNQMEAAYRRIFDRVGLDYRVIVGDAGAMGGSDSKEFSAPAAAGEDTIVYSESSDYAANLEMAQDFYERVDRSAEPKQELKKIDTPNAKTIDELSQLLNQPADELVKTIIVQGPEGELAAVVTTGDFEVNLVKVQNFLGFPEVELADEAMVKEKLGASFGSLGPIGLPDDVRLLVDERAADLVNFAAGANEDGKHYININWDRDVALTAEQVGDFRTAKEGELAVDGKGKLAFTKGIEIGHIFKLGTKYSESLGAKVLDQNGRSVDIIMGSYGIGISRLLAAVSEQKADDRGLVWPASIAPYDVHIVPINLKDDDQAALAADLDKQVQAAGYDDLIDDRKERAGVKFADADLIGLPVRITVGKKASEGIVEVNLRESGESFEMPAADVVERLGEWLQK</sequence>
<dbReference type="SUPFAM" id="SSF52954">
    <property type="entry name" value="Class II aaRS ABD-related"/>
    <property type="match status" value="1"/>
</dbReference>
<organism evidence="12 13">
    <name type="scientific">Fructobacillus fructosus</name>
    <dbReference type="NCBI Taxonomy" id="1631"/>
    <lineage>
        <taxon>Bacteria</taxon>
        <taxon>Bacillati</taxon>
        <taxon>Bacillota</taxon>
        <taxon>Bacilli</taxon>
        <taxon>Lactobacillales</taxon>
        <taxon>Lactobacillaceae</taxon>
        <taxon>Fructobacillus</taxon>
    </lineage>
</organism>
<dbReference type="NCBIfam" id="NF006625">
    <property type="entry name" value="PRK09194.1"/>
    <property type="match status" value="1"/>
</dbReference>
<dbReference type="GO" id="GO:0004827">
    <property type="term" value="F:proline-tRNA ligase activity"/>
    <property type="evidence" value="ECO:0007669"/>
    <property type="project" value="UniProtKB-EC"/>
</dbReference>
<dbReference type="Gene3D" id="3.40.50.800">
    <property type="entry name" value="Anticodon-binding domain"/>
    <property type="match status" value="1"/>
</dbReference>